<accession>A0A934KJQ5</accession>
<evidence type="ECO:0000313" key="3">
    <source>
        <dbReference type="Proteomes" id="UP000614410"/>
    </source>
</evidence>
<dbReference type="InterPro" id="IPR002734">
    <property type="entry name" value="RibDG_C"/>
</dbReference>
<dbReference type="GO" id="GO:0008703">
    <property type="term" value="F:5-amino-6-(5-phosphoribosylamino)uracil reductase activity"/>
    <property type="evidence" value="ECO:0007669"/>
    <property type="project" value="InterPro"/>
</dbReference>
<dbReference type="Gene3D" id="3.40.430.10">
    <property type="entry name" value="Dihydrofolate Reductase, subunit A"/>
    <property type="match status" value="1"/>
</dbReference>
<comment type="caution">
    <text evidence="2">The sequence shown here is derived from an EMBL/GenBank/DDBJ whole genome shotgun (WGS) entry which is preliminary data.</text>
</comment>
<dbReference type="Pfam" id="PF01872">
    <property type="entry name" value="RibD_C"/>
    <property type="match status" value="1"/>
</dbReference>
<dbReference type="Proteomes" id="UP000614410">
    <property type="component" value="Unassembled WGS sequence"/>
</dbReference>
<organism evidence="2 3">
    <name type="scientific">Candidatus Amunia macphersoniae</name>
    <dbReference type="NCBI Taxonomy" id="3127014"/>
    <lineage>
        <taxon>Bacteria</taxon>
        <taxon>Bacillati</taxon>
        <taxon>Candidatus Dormiibacterota</taxon>
        <taxon>Candidatus Dormibacteria</taxon>
        <taxon>Candidatus Aeolococcales</taxon>
        <taxon>Candidatus Aeolococcaceae</taxon>
        <taxon>Candidatus Amunia</taxon>
    </lineage>
</organism>
<dbReference type="GO" id="GO:0009231">
    <property type="term" value="P:riboflavin biosynthetic process"/>
    <property type="evidence" value="ECO:0007669"/>
    <property type="project" value="InterPro"/>
</dbReference>
<dbReference type="AlphaFoldDB" id="A0A934KJQ5"/>
<dbReference type="SUPFAM" id="SSF53597">
    <property type="entry name" value="Dihydrofolate reductase-like"/>
    <property type="match status" value="1"/>
</dbReference>
<dbReference type="EMBL" id="JAEKNN010000027">
    <property type="protein sequence ID" value="MBJ7609012.1"/>
    <property type="molecule type" value="Genomic_DNA"/>
</dbReference>
<proteinExistence type="predicted"/>
<evidence type="ECO:0000259" key="1">
    <source>
        <dbReference type="Pfam" id="PF01872"/>
    </source>
</evidence>
<name>A0A934KJQ5_9BACT</name>
<feature type="domain" description="Bacterial bifunctional deaminase-reductase C-terminal" evidence="1">
    <location>
        <begin position="35"/>
        <end position="226"/>
    </location>
</feature>
<evidence type="ECO:0000313" key="2">
    <source>
        <dbReference type="EMBL" id="MBJ7609012.1"/>
    </source>
</evidence>
<dbReference type="InterPro" id="IPR024072">
    <property type="entry name" value="DHFR-like_dom_sf"/>
</dbReference>
<protein>
    <submittedName>
        <fullName evidence="2">Dihydrofolate reductase family protein</fullName>
    </submittedName>
</protein>
<reference evidence="2 3" key="1">
    <citation type="submission" date="2020-10" db="EMBL/GenBank/DDBJ databases">
        <title>Ca. Dormibacterota MAGs.</title>
        <authorList>
            <person name="Montgomery K."/>
        </authorList>
    </citation>
    <scope>NUCLEOTIDE SEQUENCE [LARGE SCALE GENOMIC DNA]</scope>
    <source>
        <strain evidence="2">Mitchell_Peninsula_5</strain>
    </source>
</reference>
<sequence>MPALFEILAEQEVAPPRCALEQEYGAALLLTRDRVAANFVSTIDGVASFGMNRDDSRAVGGGVVADRVLMAMLRALAGVILIGAGTLRAAPNHQWTPAALAPQRTDDLAALRTAAGLPDAPAPLLVVSGSGDLPAQAEAVVRPATPLHVLRSGGLSTVPAPREQPALPPADTAIEAAQIVASARSLTGAGPILCEGGPHLLGGLLAGAVPLDLFLTVAPQMAGRSDQSPQRRSLVEGVALPPFSRSGRLRSLRRAGDHLMLRYAIDAHHQAS</sequence>
<gene>
    <name evidence="2" type="ORF">JF887_06230</name>
</gene>